<organism evidence="4 5">
    <name type="scientific">Vitis vinifera</name>
    <name type="common">Grape</name>
    <dbReference type="NCBI Taxonomy" id="29760"/>
    <lineage>
        <taxon>Eukaryota</taxon>
        <taxon>Viridiplantae</taxon>
        <taxon>Streptophyta</taxon>
        <taxon>Embryophyta</taxon>
        <taxon>Tracheophyta</taxon>
        <taxon>Spermatophyta</taxon>
        <taxon>Magnoliopsida</taxon>
        <taxon>eudicotyledons</taxon>
        <taxon>Gunneridae</taxon>
        <taxon>Pentapetalae</taxon>
        <taxon>rosids</taxon>
        <taxon>Vitales</taxon>
        <taxon>Vitaceae</taxon>
        <taxon>Viteae</taxon>
        <taxon>Vitis</taxon>
    </lineage>
</organism>
<name>A0A438HI32_VITVI</name>
<dbReference type="InterPro" id="IPR011992">
    <property type="entry name" value="EF-hand-dom_pair"/>
</dbReference>
<protein>
    <recommendedName>
        <fullName evidence="3">EF-hand domain-containing protein</fullName>
    </recommendedName>
</protein>
<feature type="region of interest" description="Disordered" evidence="2">
    <location>
        <begin position="174"/>
        <end position="458"/>
    </location>
</feature>
<dbReference type="PROSITE" id="PS50222">
    <property type="entry name" value="EF_HAND_2"/>
    <property type="match status" value="1"/>
</dbReference>
<feature type="region of interest" description="Disordered" evidence="2">
    <location>
        <begin position="528"/>
        <end position="661"/>
    </location>
</feature>
<dbReference type="EMBL" id="QGNW01000219">
    <property type="protein sequence ID" value="RVW84135.1"/>
    <property type="molecule type" value="Genomic_DNA"/>
</dbReference>
<evidence type="ECO:0000259" key="3">
    <source>
        <dbReference type="PROSITE" id="PS50222"/>
    </source>
</evidence>
<dbReference type="GO" id="GO:0006355">
    <property type="term" value="P:regulation of DNA-templated transcription"/>
    <property type="evidence" value="ECO:0007669"/>
    <property type="project" value="InterPro"/>
</dbReference>
<dbReference type="SMART" id="SM01122">
    <property type="entry name" value="DBC1"/>
    <property type="match status" value="1"/>
</dbReference>
<evidence type="ECO:0000256" key="1">
    <source>
        <dbReference type="ARBA" id="ARBA00023054"/>
    </source>
</evidence>
<accession>A0A438HI32</accession>
<sequence length="746" mass="83528">MASEGSSYLFLRFSSKGRSTSHDYGSKGRMESSQGSWKIPFCPWLKKVIPVGEAAKGSNLPEFAVAKLEVAMCTQARAMSAWASSACSMAMPPMPRDTMLKRNALHLLVPCFAFIHYDRIGEDGFFSHKEVTVLFVPDLSGCLPSLDTWRDQWLAHKKAVAERTCQLSLKREDGKTIEKKESGGTAGSQTSGNAKSGKKKIVKKVVKQKVADKKAGTENTENEENDKLDDKDVGEKNAKLETKSQQQEPSADPGVKTFTRKKVGKKVTEGKTTQDESVQPEVKIENEAQCSEDKSEIKSDPSIAASVQGTVQQGTETKDVSEQTVEAGNPVCEPKILEKKMTPKTKSKTATFSKQDEKTGSGTKVEIKSKTANFSKQDEKIISGTKVEIEAEKQKVPQKDSQNGNRDKSKDQEKLKDEKEKKEKDGKYDSRGNKPDKEAKEKKNLEEPPRHPGLLLQTKWSKDSKLRSLSLSLDSLLGYTDKDIEEPTFELSLFAETLYEMLQYQMGCRLLTFLQKLRIKFVMKRNQRKRQWEETSEKGSDKRSSTKRQKIAEPSMGMKSTESEMLDAAHPNDEKPATKGKSTSVDVVKLEKPKEEGVEPERLKDEGNNEELNIQNNEGEAKASGDTEPEKVAGMGKEEAEEFGKEKTNNKTSGTNEGTNLGEERKEAPIINKVAVDKELLQAFRFFDRNRVGYIRVEDMRLIVHNLGNFLSHRDVKELVQSALLESNTGRDDRILYNKLVRMSNI</sequence>
<feature type="compositionally biased region" description="Basic and acidic residues" evidence="2">
    <location>
        <begin position="405"/>
        <end position="450"/>
    </location>
</feature>
<dbReference type="AlphaFoldDB" id="A0A438HI32"/>
<feature type="compositionally biased region" description="Polar residues" evidence="2">
    <location>
        <begin position="305"/>
        <end position="315"/>
    </location>
</feature>
<feature type="compositionally biased region" description="Basic and acidic residues" evidence="2">
    <location>
        <begin position="619"/>
        <end position="649"/>
    </location>
</feature>
<feature type="compositionally biased region" description="Basic and acidic residues" evidence="2">
    <location>
        <begin position="376"/>
        <end position="398"/>
    </location>
</feature>
<feature type="compositionally biased region" description="Polar residues" evidence="2">
    <location>
        <begin position="650"/>
        <end position="659"/>
    </location>
</feature>
<proteinExistence type="predicted"/>
<dbReference type="Gene3D" id="1.10.238.10">
    <property type="entry name" value="EF-hand"/>
    <property type="match status" value="1"/>
</dbReference>
<dbReference type="InterPro" id="IPR025224">
    <property type="entry name" value="CCAR1/CCAR2"/>
</dbReference>
<evidence type="ECO:0000313" key="5">
    <source>
        <dbReference type="Proteomes" id="UP000288805"/>
    </source>
</evidence>
<evidence type="ECO:0000313" key="4">
    <source>
        <dbReference type="EMBL" id="RVW84135.1"/>
    </source>
</evidence>
<feature type="compositionally biased region" description="Basic and acidic residues" evidence="2">
    <location>
        <begin position="282"/>
        <end position="299"/>
    </location>
</feature>
<dbReference type="Pfam" id="PF19256">
    <property type="entry name" value="LAIKA"/>
    <property type="match status" value="1"/>
</dbReference>
<dbReference type="FunFam" id="1.10.238.10:FF:000157">
    <property type="entry name" value="ATP/GTP-binding protein family"/>
    <property type="match status" value="1"/>
</dbReference>
<feature type="compositionally biased region" description="Basic and acidic residues" evidence="2">
    <location>
        <begin position="228"/>
        <end position="242"/>
    </location>
</feature>
<dbReference type="Pfam" id="PF14443">
    <property type="entry name" value="DBC1"/>
    <property type="match status" value="1"/>
</dbReference>
<reference evidence="4 5" key="1">
    <citation type="journal article" date="2018" name="PLoS Genet.">
        <title>Population sequencing reveals clonal diversity and ancestral inbreeding in the grapevine cultivar Chardonnay.</title>
        <authorList>
            <person name="Roach M.J."/>
            <person name="Johnson D.L."/>
            <person name="Bohlmann J."/>
            <person name="van Vuuren H.J."/>
            <person name="Jones S.J."/>
            <person name="Pretorius I.S."/>
            <person name="Schmidt S.A."/>
            <person name="Borneman A.R."/>
        </authorList>
    </citation>
    <scope>NUCLEOTIDE SEQUENCE [LARGE SCALE GENOMIC DNA]</scope>
    <source>
        <strain evidence="5">cv. Chardonnay</strain>
        <tissue evidence="4">Leaf</tissue>
    </source>
</reference>
<dbReference type="GO" id="GO:0005509">
    <property type="term" value="F:calcium ion binding"/>
    <property type="evidence" value="ECO:0007669"/>
    <property type="project" value="InterPro"/>
</dbReference>
<gene>
    <name evidence="4" type="ORF">CK203_053562</name>
</gene>
<feature type="compositionally biased region" description="Basic and acidic residues" evidence="2">
    <location>
        <begin position="588"/>
        <end position="607"/>
    </location>
</feature>
<dbReference type="PANTHER" id="PTHR14304">
    <property type="entry name" value="CELL DIVISION CYCLE AND APOPTOSIS REGULATOR PROTEIN"/>
    <property type="match status" value="1"/>
</dbReference>
<feature type="compositionally biased region" description="Basic and acidic residues" evidence="2">
    <location>
        <begin position="530"/>
        <end position="544"/>
    </location>
</feature>
<dbReference type="SUPFAM" id="SSF47473">
    <property type="entry name" value="EF-hand"/>
    <property type="match status" value="1"/>
</dbReference>
<dbReference type="InterPro" id="IPR002048">
    <property type="entry name" value="EF_hand_dom"/>
</dbReference>
<dbReference type="Proteomes" id="UP000288805">
    <property type="component" value="Unassembled WGS sequence"/>
</dbReference>
<feature type="compositionally biased region" description="Basic and acidic residues" evidence="2">
    <location>
        <begin position="354"/>
        <end position="369"/>
    </location>
</feature>
<feature type="domain" description="EF-hand" evidence="3">
    <location>
        <begin position="675"/>
        <end position="710"/>
    </location>
</feature>
<dbReference type="InterPro" id="IPR045353">
    <property type="entry name" value="LAIKA"/>
</dbReference>
<dbReference type="PANTHER" id="PTHR14304:SF11">
    <property type="entry name" value="SAP DOMAIN-CONTAINING PROTEIN"/>
    <property type="match status" value="1"/>
</dbReference>
<feature type="compositionally biased region" description="Basic residues" evidence="2">
    <location>
        <begin position="196"/>
        <end position="207"/>
    </location>
</feature>
<dbReference type="InterPro" id="IPR025954">
    <property type="entry name" value="DBC1/CARP1_inactive_NUDIX"/>
</dbReference>
<evidence type="ECO:0000256" key="2">
    <source>
        <dbReference type="SAM" id="MobiDB-lite"/>
    </source>
</evidence>
<keyword evidence="1" id="KW-0175">Coiled coil</keyword>
<comment type="caution">
    <text evidence="4">The sequence shown here is derived from an EMBL/GenBank/DDBJ whole genome shotgun (WGS) entry which is preliminary data.</text>
</comment>